<evidence type="ECO:0000256" key="1">
    <source>
        <dbReference type="SAM" id="Phobius"/>
    </source>
</evidence>
<dbReference type="AlphaFoldDB" id="A0AA51YHG7"/>
<accession>A0AA51YHG7</accession>
<name>A0AA51YHG7_9EURY</name>
<sequence length="41" mass="4491">MLGIDDPQIWIAYVLCFVSAIGCIIYGALKWNDGSDDGEVE</sequence>
<dbReference type="GeneID" id="84229429"/>
<dbReference type="KEGG" id="mmav:RE476_04770"/>
<keyword evidence="3" id="KW-1185">Reference proteome</keyword>
<keyword evidence="1" id="KW-0472">Membrane</keyword>
<proteinExistence type="predicted"/>
<dbReference type="Proteomes" id="UP001183006">
    <property type="component" value="Chromosome"/>
</dbReference>
<dbReference type="EMBL" id="CP133594">
    <property type="protein sequence ID" value="WMW23146.1"/>
    <property type="molecule type" value="Genomic_DNA"/>
</dbReference>
<dbReference type="NCBIfam" id="NF045580">
    <property type="entry name" value="symport_access"/>
    <property type="match status" value="1"/>
</dbReference>
<dbReference type="InterPro" id="IPR054615">
    <property type="entry name" value="Symport_access"/>
</dbReference>
<keyword evidence="1" id="KW-1133">Transmembrane helix</keyword>
<feature type="transmembrane region" description="Helical" evidence="1">
    <location>
        <begin position="9"/>
        <end position="29"/>
    </location>
</feature>
<evidence type="ECO:0000313" key="2">
    <source>
        <dbReference type="EMBL" id="WMW23146.1"/>
    </source>
</evidence>
<gene>
    <name evidence="2" type="ORF">RE476_04770</name>
</gene>
<evidence type="ECO:0000313" key="3">
    <source>
        <dbReference type="Proteomes" id="UP001183006"/>
    </source>
</evidence>
<organism evidence="2 3">
    <name type="scientific">Methanolobus mangrovi</name>
    <dbReference type="NCBI Taxonomy" id="3072977"/>
    <lineage>
        <taxon>Archaea</taxon>
        <taxon>Methanobacteriati</taxon>
        <taxon>Methanobacteriota</taxon>
        <taxon>Stenosarchaea group</taxon>
        <taxon>Methanomicrobia</taxon>
        <taxon>Methanosarcinales</taxon>
        <taxon>Methanosarcinaceae</taxon>
        <taxon>Methanolobus</taxon>
    </lineage>
</organism>
<protein>
    <submittedName>
        <fullName evidence="2">Uncharacterized protein</fullName>
    </submittedName>
</protein>
<keyword evidence="1" id="KW-0812">Transmembrane</keyword>
<reference evidence="2" key="1">
    <citation type="submission" date="2023-08" db="EMBL/GenBank/DDBJ databases">
        <title>Methanolobus mangrovi sp. nov. and Methanolobus sediminis sp. nov, two novel methylotrophic methanogens isolated from mangrove sediments in China.</title>
        <authorList>
            <person name="Zhou J."/>
        </authorList>
    </citation>
    <scope>NUCLEOTIDE SEQUENCE</scope>
    <source>
        <strain evidence="2">FTZ2</strain>
    </source>
</reference>
<dbReference type="RefSeq" id="WP_309309262.1">
    <property type="nucleotide sequence ID" value="NZ_CP133594.1"/>
</dbReference>